<evidence type="ECO:0000313" key="2">
    <source>
        <dbReference type="EMBL" id="CAF0966488.1"/>
    </source>
</evidence>
<dbReference type="AlphaFoldDB" id="A0A814E371"/>
<evidence type="ECO:0000313" key="3">
    <source>
        <dbReference type="EMBL" id="CAF3739998.1"/>
    </source>
</evidence>
<name>A0A814E371_9BILA</name>
<dbReference type="EMBL" id="CAJOBC010002573">
    <property type="protein sequence ID" value="CAF3739998.1"/>
    <property type="molecule type" value="Genomic_DNA"/>
</dbReference>
<dbReference type="EMBL" id="CAJNOQ010002573">
    <property type="protein sequence ID" value="CAF0966488.1"/>
    <property type="molecule type" value="Genomic_DNA"/>
</dbReference>
<evidence type="ECO:0000256" key="1">
    <source>
        <dbReference type="SAM" id="Phobius"/>
    </source>
</evidence>
<dbReference type="Proteomes" id="UP000681722">
    <property type="component" value="Unassembled WGS sequence"/>
</dbReference>
<organism evidence="2 4">
    <name type="scientific">Didymodactylos carnosus</name>
    <dbReference type="NCBI Taxonomy" id="1234261"/>
    <lineage>
        <taxon>Eukaryota</taxon>
        <taxon>Metazoa</taxon>
        <taxon>Spiralia</taxon>
        <taxon>Gnathifera</taxon>
        <taxon>Rotifera</taxon>
        <taxon>Eurotatoria</taxon>
        <taxon>Bdelloidea</taxon>
        <taxon>Philodinida</taxon>
        <taxon>Philodinidae</taxon>
        <taxon>Didymodactylos</taxon>
    </lineage>
</organism>
<protein>
    <submittedName>
        <fullName evidence="2">Uncharacterized protein</fullName>
    </submittedName>
</protein>
<keyword evidence="1" id="KW-1133">Transmembrane helix</keyword>
<dbReference type="OrthoDB" id="10014286at2759"/>
<gene>
    <name evidence="2" type="ORF">GPM918_LOCUS12006</name>
    <name evidence="3" type="ORF">SRO942_LOCUS12007</name>
</gene>
<comment type="caution">
    <text evidence="2">The sequence shown here is derived from an EMBL/GenBank/DDBJ whole genome shotgun (WGS) entry which is preliminary data.</text>
</comment>
<keyword evidence="1" id="KW-0472">Membrane</keyword>
<keyword evidence="1" id="KW-0812">Transmembrane</keyword>
<proteinExistence type="predicted"/>
<keyword evidence="4" id="KW-1185">Reference proteome</keyword>
<reference evidence="2" key="1">
    <citation type="submission" date="2021-02" db="EMBL/GenBank/DDBJ databases">
        <authorList>
            <person name="Nowell W R."/>
        </authorList>
    </citation>
    <scope>NUCLEOTIDE SEQUENCE</scope>
</reference>
<sequence length="767" mass="89633">MLLTTEYNIFASNGMIITKFNYQNDLEPRVFDYIPSDCYECLSYRDIIITQLNDIPINSFEKFHFGPSDTYLFLNGQLKLSLKSFAFNNCIINKPNHTMFITMSAPNSWLNITNETFNGLDIRSYSTLKLIIKYFYGVTFYPYSLNGIKMGKQSKLIIEISSITQVHFMANIFGNNSISSAFNSSYEIHLLRIETVLFNENSFSFIQLYDYQTFTINLELISILNFQKYSFSNLILNSYSSFNIYSIFITRFSIDSYAFSNIILNTYSNYNLTVKILGTCICLTSYSFSNLILKPFSTFYMAFNNVRGLSLFSYAFFNLQLNINSKLIIDSNNPVNNPNPIINIASNTFINNNDMILSKNEGMIYFNFYHVILNRYDINSLRMDIIYTINLIDIGFLDLSNLTTIVYQMKQLTILFNGVRYVKWPLVQISLNQNSFFNREQSEINKVQYHRTSTNDQTVKFHFMYVSNQSCVLYNAPIDILWYFPSNSSCNCPLLFAYKNGRLDGQIIDCIRKHSGKESALAINECKFDQIKEFCSEIFDLFNQATKQYSDNDQNNSTTTKQFTPSLWEYSKARQTQQKWMDKDLSNTYLNPVTLRQIVDINYLKCNMNFSYTSPIIIRTKLGNLGLVIGIIIGIFVLLLIIVMALLNGVQYKMREYDPEWTYRRNISWTSLRRTLSQTSLRRSRRDLRITGVTSNESDINDRRISRSDNQLDRLQYHDTEQSQLFEIQNCQRSHRNRTVRNEILDDDETEVTCEPSDIDNKRTLKR</sequence>
<accession>A0A814E371</accession>
<evidence type="ECO:0000313" key="4">
    <source>
        <dbReference type="Proteomes" id="UP000663829"/>
    </source>
</evidence>
<feature type="transmembrane region" description="Helical" evidence="1">
    <location>
        <begin position="625"/>
        <end position="647"/>
    </location>
</feature>
<dbReference type="Proteomes" id="UP000663829">
    <property type="component" value="Unassembled WGS sequence"/>
</dbReference>